<dbReference type="InterPro" id="IPR029044">
    <property type="entry name" value="Nucleotide-diphossugar_trans"/>
</dbReference>
<evidence type="ECO:0000313" key="3">
    <source>
        <dbReference type="Proteomes" id="UP000001422"/>
    </source>
</evidence>
<dbReference type="HOGENOM" id="CLU_1077393_0_0_3"/>
<dbReference type="Gene3D" id="3.90.550.10">
    <property type="entry name" value="Spore Coat Polysaccharide Biosynthesis Protein SpsA, Chain A"/>
    <property type="match status" value="1"/>
</dbReference>
<dbReference type="Proteomes" id="UP000001422">
    <property type="component" value="Chromosome"/>
</dbReference>
<accession>Q7U904</accession>
<sequence length="258" mass="29695">MTSNLSLIVPSAFCSGDQATSFLVNLCTYDHLLGDIIVVDFKSSSEFLDIISKHSKVNILQQSESTGIYGAWQLGLAKITSTHVCFAGIDDCLNPLFISAFLQSDGKDTTTTIYYGDKVLIKDDKHILVRSPKVSSLAHYSFVSCDVPIPGLIFPRFPPSYIDLRFQLAADMNLLLLLLRQRNFNLSYLHFVQVNQNFDGLSNSFKSVPIYLREWRLIEYLHSVKINYFTKLYFYFMILSKRFYLFNFFKRIKRHVLC</sequence>
<dbReference type="SUPFAM" id="SSF53448">
    <property type="entry name" value="Nucleotide-diphospho-sugar transferases"/>
    <property type="match status" value="1"/>
</dbReference>
<dbReference type="STRING" id="84588.SYNW0455"/>
<dbReference type="Pfam" id="PF00535">
    <property type="entry name" value="Glycos_transf_2"/>
    <property type="match status" value="1"/>
</dbReference>
<dbReference type="AlphaFoldDB" id="Q7U904"/>
<dbReference type="KEGG" id="syw:SYNW0455"/>
<dbReference type="GO" id="GO:0016740">
    <property type="term" value="F:transferase activity"/>
    <property type="evidence" value="ECO:0007669"/>
    <property type="project" value="UniProtKB-KW"/>
</dbReference>
<evidence type="ECO:0000313" key="2">
    <source>
        <dbReference type="EMBL" id="CAE06970.1"/>
    </source>
</evidence>
<organism evidence="2 3">
    <name type="scientific">Parasynechococcus marenigrum (strain WH8102)</name>
    <dbReference type="NCBI Taxonomy" id="84588"/>
    <lineage>
        <taxon>Bacteria</taxon>
        <taxon>Bacillati</taxon>
        <taxon>Cyanobacteriota</taxon>
        <taxon>Cyanophyceae</taxon>
        <taxon>Synechococcales</taxon>
        <taxon>Prochlorococcaceae</taxon>
        <taxon>Parasynechococcus</taxon>
        <taxon>Parasynechococcus marenigrum</taxon>
    </lineage>
</organism>
<evidence type="ECO:0000259" key="1">
    <source>
        <dbReference type="Pfam" id="PF00535"/>
    </source>
</evidence>
<gene>
    <name evidence="2" type="ordered locus">SYNW0455</name>
</gene>
<dbReference type="InterPro" id="IPR001173">
    <property type="entry name" value="Glyco_trans_2-like"/>
</dbReference>
<feature type="domain" description="Glycosyltransferase 2-like" evidence="1">
    <location>
        <begin position="26"/>
        <end position="107"/>
    </location>
</feature>
<dbReference type="RefSeq" id="WP_011127329.1">
    <property type="nucleotide sequence ID" value="NC_005070.1"/>
</dbReference>
<reference evidence="2 3" key="1">
    <citation type="journal article" date="2003" name="Nature">
        <title>The genome of a motile marine Synechococcus.</title>
        <authorList>
            <person name="Palenik B."/>
            <person name="Brahamsha B."/>
            <person name="Larimer F."/>
            <person name="Land M."/>
            <person name="Hauser L."/>
            <person name="Chain P."/>
            <person name="Lamerdin J."/>
            <person name="Regala W."/>
            <person name="Allen E.A."/>
            <person name="McCarren J."/>
            <person name="Paulsen I."/>
            <person name="Dufresne A."/>
            <person name="Partensky F."/>
            <person name="Webb E."/>
            <person name="Waterbury J."/>
        </authorList>
    </citation>
    <scope>NUCLEOTIDE SEQUENCE [LARGE SCALE GENOMIC DNA]</scope>
    <source>
        <strain evidence="2 3">WH8102</strain>
    </source>
</reference>
<dbReference type="EMBL" id="BX569690">
    <property type="protein sequence ID" value="CAE06970.1"/>
    <property type="molecule type" value="Genomic_DNA"/>
</dbReference>
<keyword evidence="3" id="KW-1185">Reference proteome</keyword>
<name>Q7U904_PARMW</name>
<protein>
    <submittedName>
        <fullName evidence="2">Possible glycosyltransferase</fullName>
    </submittedName>
</protein>
<proteinExistence type="predicted"/>